<keyword evidence="3" id="KW-1185">Reference proteome</keyword>
<proteinExistence type="predicted"/>
<gene>
    <name evidence="2" type="ORF">SNAT2548_LOCUS20984</name>
</gene>
<dbReference type="EMBL" id="CAJNDS010002231">
    <property type="protein sequence ID" value="CAE7384649.1"/>
    <property type="molecule type" value="Genomic_DNA"/>
</dbReference>
<dbReference type="Proteomes" id="UP000604046">
    <property type="component" value="Unassembled WGS sequence"/>
</dbReference>
<dbReference type="OrthoDB" id="442410at2759"/>
<reference evidence="2" key="1">
    <citation type="submission" date="2021-02" db="EMBL/GenBank/DDBJ databases">
        <authorList>
            <person name="Dougan E. K."/>
            <person name="Rhodes N."/>
            <person name="Thang M."/>
            <person name="Chan C."/>
        </authorList>
    </citation>
    <scope>NUCLEOTIDE SEQUENCE</scope>
</reference>
<comment type="caution">
    <text evidence="2">The sequence shown here is derived from an EMBL/GenBank/DDBJ whole genome shotgun (WGS) entry which is preliminary data.</text>
</comment>
<organism evidence="2 3">
    <name type="scientific">Symbiodinium natans</name>
    <dbReference type="NCBI Taxonomy" id="878477"/>
    <lineage>
        <taxon>Eukaryota</taxon>
        <taxon>Sar</taxon>
        <taxon>Alveolata</taxon>
        <taxon>Dinophyceae</taxon>
        <taxon>Suessiales</taxon>
        <taxon>Symbiodiniaceae</taxon>
        <taxon>Symbiodinium</taxon>
    </lineage>
</organism>
<protein>
    <submittedName>
        <fullName evidence="2">Uncharacterized protein</fullName>
    </submittedName>
</protein>
<name>A0A812Q9D0_9DINO</name>
<feature type="region of interest" description="Disordered" evidence="1">
    <location>
        <begin position="1"/>
        <end position="34"/>
    </location>
</feature>
<accession>A0A812Q9D0</accession>
<feature type="non-terminal residue" evidence="2">
    <location>
        <position position="471"/>
    </location>
</feature>
<dbReference type="AlphaFoldDB" id="A0A812Q9D0"/>
<evidence type="ECO:0000256" key="1">
    <source>
        <dbReference type="SAM" id="MobiDB-lite"/>
    </source>
</evidence>
<sequence>PLRAFNSPAPSVGDAPGSKKSRPRKRPDVSGRPVQILHPSKVMRGRSKARWQDVFRVWEREIPKPDFAIHHAAKAVRLLPKVNFRGLPTEEEGSHPVLQHLLRRTQELLQLDNCTVAVSEGISAGRNRREGLCAEDVAAMIRAAESLATRLPQLQKDLVPSLQEKVQAAVTRLSDKDVISILLAGSWESVPEVWAQFLGRLRPDLADSVSMEDLPSLVRLLTGMPDTVAAARGERSNSQSAELLLTLREQVSAVAPMMSLSDLADCFWCLADVNLVTKSLRRAVTERVAQQAPKWRRKDYEPSLWQLVHAYAKMQVKDPAMWKAAARTALREDLATHTNWAIAVLQWSYAQLEDHEDDLGQFRLRLGAEAARRQLSREAPPEWSQDLGEEWLERRVERRPHQIAPRPLRLLQRLSREEDARRAGELRQLVARPGWRELESDVDELDDGEVADIEEFRLFDLTGGLEEPTES</sequence>
<evidence type="ECO:0000313" key="3">
    <source>
        <dbReference type="Proteomes" id="UP000604046"/>
    </source>
</evidence>
<evidence type="ECO:0000313" key="2">
    <source>
        <dbReference type="EMBL" id="CAE7384649.1"/>
    </source>
</evidence>